<dbReference type="EMBL" id="NKCL01000732">
    <property type="protein sequence ID" value="RSL53521.1"/>
    <property type="molecule type" value="Genomic_DNA"/>
</dbReference>
<evidence type="ECO:0000313" key="2">
    <source>
        <dbReference type="Proteomes" id="UP000287972"/>
    </source>
</evidence>
<gene>
    <name evidence="1" type="ORF">CEP51_014879</name>
</gene>
<dbReference type="AlphaFoldDB" id="A0A428PKE1"/>
<proteinExistence type="predicted"/>
<keyword evidence="2" id="KW-1185">Reference proteome</keyword>
<accession>A0A428PKE1</accession>
<dbReference type="Proteomes" id="UP000287972">
    <property type="component" value="Unassembled WGS sequence"/>
</dbReference>
<organism evidence="1 2">
    <name type="scientific">Fusarium floridanum</name>
    <dbReference type="NCBI Taxonomy" id="1325733"/>
    <lineage>
        <taxon>Eukaryota</taxon>
        <taxon>Fungi</taxon>
        <taxon>Dikarya</taxon>
        <taxon>Ascomycota</taxon>
        <taxon>Pezizomycotina</taxon>
        <taxon>Sordariomycetes</taxon>
        <taxon>Hypocreomycetidae</taxon>
        <taxon>Hypocreales</taxon>
        <taxon>Nectriaceae</taxon>
        <taxon>Fusarium</taxon>
        <taxon>Fusarium solani species complex</taxon>
    </lineage>
</organism>
<sequence length="150" mass="16620">MADQVGFRLAQTTLGSIHGLVQPAAVQVTPVQTVPYYSLGLQARFPAQLFKGAETLPEISQYADVGYEYDEQKHLRRTEARLQAGCLRTDLPTGWPRALSGPLVWTGSDYADESLFVYTLSDSDNAEILEALRHFKGKLMIILLGPEYTS</sequence>
<comment type="caution">
    <text evidence="1">The sequence shown here is derived from an EMBL/GenBank/DDBJ whole genome shotgun (WGS) entry which is preliminary data.</text>
</comment>
<evidence type="ECO:0000313" key="1">
    <source>
        <dbReference type="EMBL" id="RSL53521.1"/>
    </source>
</evidence>
<name>A0A428PKE1_9HYPO</name>
<protein>
    <submittedName>
        <fullName evidence="1">Uncharacterized protein</fullName>
    </submittedName>
</protein>
<reference evidence="1 2" key="1">
    <citation type="submission" date="2017-06" db="EMBL/GenBank/DDBJ databases">
        <title>Comparative genomic analysis of Ambrosia Fusariam Clade fungi.</title>
        <authorList>
            <person name="Stajich J.E."/>
            <person name="Carrillo J."/>
            <person name="Kijimoto T."/>
            <person name="Eskalen A."/>
            <person name="O'Donnell K."/>
            <person name="Kasson M."/>
        </authorList>
    </citation>
    <scope>NUCLEOTIDE SEQUENCE [LARGE SCALE GENOMIC DNA]</scope>
    <source>
        <strain evidence="1 2">NRRL62606</strain>
    </source>
</reference>